<keyword evidence="11" id="KW-1185">Reference proteome</keyword>
<dbReference type="PANTHER" id="PTHR33507:SF4">
    <property type="entry name" value="NODULATION COMPETITIVENESS PROTEIN NFED"/>
    <property type="match status" value="1"/>
</dbReference>
<evidence type="ECO:0000256" key="4">
    <source>
        <dbReference type="ARBA" id="ARBA00023136"/>
    </source>
</evidence>
<evidence type="ECO:0000256" key="6">
    <source>
        <dbReference type="SAM" id="SignalP"/>
    </source>
</evidence>
<feature type="transmembrane region" description="Helical" evidence="5">
    <location>
        <begin position="297"/>
        <end position="314"/>
    </location>
</feature>
<dbReference type="InterPro" id="IPR052165">
    <property type="entry name" value="Membrane_assoc_protease"/>
</dbReference>
<evidence type="ECO:0000256" key="2">
    <source>
        <dbReference type="ARBA" id="ARBA00022692"/>
    </source>
</evidence>
<keyword evidence="4 5" id="KW-0472">Membrane</keyword>
<feature type="domain" description="NfeD1b N-terminal" evidence="9">
    <location>
        <begin position="38"/>
        <end position="189"/>
    </location>
</feature>
<feature type="transmembrane region" description="Helical" evidence="5">
    <location>
        <begin position="321"/>
        <end position="340"/>
    </location>
</feature>
<feature type="chain" id="PRO_5045160511" evidence="6">
    <location>
        <begin position="21"/>
        <end position="458"/>
    </location>
</feature>
<evidence type="ECO:0000259" key="7">
    <source>
        <dbReference type="Pfam" id="PF01957"/>
    </source>
</evidence>
<feature type="signal peptide" evidence="6">
    <location>
        <begin position="1"/>
        <end position="20"/>
    </location>
</feature>
<sequence length="458" mass="46951">MRRARVATFALLAAAGAALAASPPAAAPAPESARPRVVTLALSEPITAGSAEYLEAGLARAKQEGAALVAVTLDTPGGALEATREMVQAMLASEVPVAVWVGPAGARAGSAGVFLTLAAQVAAMHPASNIGAAHPVTGGGGDVEKEAGKDMAKKVENDTAAFARSIALARGRNAEWAEKAVRQSVSITAEEALRLKVVDAVLPDLPAVVAFADGRRVEVAGKPRVLKTRGATLEPLEKTVRQRTLSFLADPNVAAMLMLIGMLGLGLELYHPGSIVPGVIGAFCLFLAFLAARVIPVNAGAVVLLLAGAALLVLEAYTPNHGVAAAVGVACVAVGTLLFIDKGSPDYRFDPAAFSLSPLVVWPTPLAVCGLMLFVAWKVVRSRRERLQAGAPGLVGERGEALSEVGPGGGEVFVHGEYWRAFAAAPLPRGARVRVVAVDGLRLTVVADAGADGLEQVR</sequence>
<dbReference type="InterPro" id="IPR002810">
    <property type="entry name" value="NfeD-like_C"/>
</dbReference>
<keyword evidence="10" id="KW-0378">Hydrolase</keyword>
<dbReference type="SUPFAM" id="SSF52096">
    <property type="entry name" value="ClpP/crotonase"/>
    <property type="match status" value="1"/>
</dbReference>
<keyword evidence="6" id="KW-0732">Signal</keyword>
<evidence type="ECO:0000259" key="9">
    <source>
        <dbReference type="Pfam" id="PF25145"/>
    </source>
</evidence>
<evidence type="ECO:0000259" key="8">
    <source>
        <dbReference type="Pfam" id="PF24961"/>
    </source>
</evidence>
<organism evidence="10 11">
    <name type="scientific">Anaeromyxobacter paludicola</name>
    <dbReference type="NCBI Taxonomy" id="2918171"/>
    <lineage>
        <taxon>Bacteria</taxon>
        <taxon>Pseudomonadati</taxon>
        <taxon>Myxococcota</taxon>
        <taxon>Myxococcia</taxon>
        <taxon>Myxococcales</taxon>
        <taxon>Cystobacterineae</taxon>
        <taxon>Anaeromyxobacteraceae</taxon>
        <taxon>Anaeromyxobacter</taxon>
    </lineage>
</organism>
<dbReference type="EMBL" id="AP025592">
    <property type="protein sequence ID" value="BDG07252.1"/>
    <property type="molecule type" value="Genomic_DNA"/>
</dbReference>
<dbReference type="GO" id="GO:0006508">
    <property type="term" value="P:proteolysis"/>
    <property type="evidence" value="ECO:0007669"/>
    <property type="project" value="UniProtKB-KW"/>
</dbReference>
<feature type="transmembrane region" description="Helical" evidence="5">
    <location>
        <begin position="360"/>
        <end position="380"/>
    </location>
</feature>
<protein>
    <submittedName>
        <fullName evidence="10">Serine protease</fullName>
    </submittedName>
</protein>
<name>A0ABM7X606_9BACT</name>
<dbReference type="InterPro" id="IPR012340">
    <property type="entry name" value="NA-bd_OB-fold"/>
</dbReference>
<accession>A0ABM7X606</accession>
<evidence type="ECO:0000256" key="5">
    <source>
        <dbReference type="SAM" id="Phobius"/>
    </source>
</evidence>
<dbReference type="CDD" id="cd07020">
    <property type="entry name" value="Clp_protease_NfeD_1"/>
    <property type="match status" value="1"/>
</dbReference>
<dbReference type="Pfam" id="PF24961">
    <property type="entry name" value="NfeD_membrane"/>
    <property type="match status" value="1"/>
</dbReference>
<dbReference type="GO" id="GO:0008233">
    <property type="term" value="F:peptidase activity"/>
    <property type="evidence" value="ECO:0007669"/>
    <property type="project" value="UniProtKB-KW"/>
</dbReference>
<feature type="transmembrane region" description="Helical" evidence="5">
    <location>
        <begin position="245"/>
        <end position="267"/>
    </location>
</feature>
<comment type="subcellular location">
    <subcellularLocation>
        <location evidence="1">Membrane</location>
        <topology evidence="1">Multi-pass membrane protein</topology>
    </subcellularLocation>
</comment>
<dbReference type="InterPro" id="IPR056738">
    <property type="entry name" value="NfeD1b_N"/>
</dbReference>
<evidence type="ECO:0000256" key="3">
    <source>
        <dbReference type="ARBA" id="ARBA00022989"/>
    </source>
</evidence>
<keyword evidence="3 5" id="KW-1133">Transmembrane helix</keyword>
<dbReference type="Pfam" id="PF01957">
    <property type="entry name" value="NfeD"/>
    <property type="match status" value="1"/>
</dbReference>
<feature type="domain" description="NfeD-like C-terminal" evidence="7">
    <location>
        <begin position="393"/>
        <end position="445"/>
    </location>
</feature>
<evidence type="ECO:0000313" key="11">
    <source>
        <dbReference type="Proteomes" id="UP001162734"/>
    </source>
</evidence>
<reference evidence="11" key="1">
    <citation type="journal article" date="2022" name="Int. J. Syst. Evol. Microbiol.">
        <title>Anaeromyxobacter oryzae sp. nov., Anaeromyxobacter diazotrophicus sp. nov. and Anaeromyxobacter paludicola sp. nov., isolated from paddy soils.</title>
        <authorList>
            <person name="Itoh H."/>
            <person name="Xu Z."/>
            <person name="Mise K."/>
            <person name="Masuda Y."/>
            <person name="Ushijima N."/>
            <person name="Hayakawa C."/>
            <person name="Shiratori Y."/>
            <person name="Senoo K."/>
        </authorList>
    </citation>
    <scope>NUCLEOTIDE SEQUENCE [LARGE SCALE GENOMIC DNA]</scope>
    <source>
        <strain evidence="11">Red630</strain>
    </source>
</reference>
<dbReference type="SUPFAM" id="SSF141322">
    <property type="entry name" value="NfeD domain-like"/>
    <property type="match status" value="1"/>
</dbReference>
<keyword evidence="10" id="KW-0645">Protease</keyword>
<gene>
    <name evidence="10" type="ORF">AMPC_03650</name>
</gene>
<evidence type="ECO:0000256" key="1">
    <source>
        <dbReference type="ARBA" id="ARBA00004141"/>
    </source>
</evidence>
<dbReference type="Gene3D" id="3.90.226.10">
    <property type="entry name" value="2-enoyl-CoA Hydratase, Chain A, domain 1"/>
    <property type="match status" value="1"/>
</dbReference>
<dbReference type="Gene3D" id="2.40.50.140">
    <property type="entry name" value="Nucleic acid-binding proteins"/>
    <property type="match status" value="1"/>
</dbReference>
<dbReference type="InterPro" id="IPR056739">
    <property type="entry name" value="NfeD_membrane"/>
</dbReference>
<feature type="domain" description="NfeD integral membrane" evidence="8">
    <location>
        <begin position="252"/>
        <end position="378"/>
    </location>
</feature>
<dbReference type="InterPro" id="IPR029045">
    <property type="entry name" value="ClpP/crotonase-like_dom_sf"/>
</dbReference>
<evidence type="ECO:0000313" key="10">
    <source>
        <dbReference type="EMBL" id="BDG07252.1"/>
    </source>
</evidence>
<proteinExistence type="predicted"/>
<dbReference type="RefSeq" id="WP_248343852.1">
    <property type="nucleotide sequence ID" value="NZ_AP025592.1"/>
</dbReference>
<dbReference type="Pfam" id="PF25145">
    <property type="entry name" value="NfeD1b_N"/>
    <property type="match status" value="1"/>
</dbReference>
<dbReference type="Proteomes" id="UP001162734">
    <property type="component" value="Chromosome"/>
</dbReference>
<dbReference type="PANTHER" id="PTHR33507">
    <property type="entry name" value="INNER MEMBRANE PROTEIN YBBJ"/>
    <property type="match status" value="1"/>
</dbReference>
<keyword evidence="2 5" id="KW-0812">Transmembrane</keyword>